<name>A0A9W8HWR8_9FUNG</name>
<evidence type="ECO:0000313" key="3">
    <source>
        <dbReference type="Proteomes" id="UP001140094"/>
    </source>
</evidence>
<keyword evidence="3" id="KW-1185">Reference proteome</keyword>
<evidence type="ECO:0000256" key="1">
    <source>
        <dbReference type="SAM" id="MobiDB-lite"/>
    </source>
</evidence>
<evidence type="ECO:0000313" key="2">
    <source>
        <dbReference type="EMBL" id="KAJ2803996.1"/>
    </source>
</evidence>
<dbReference type="EMBL" id="JANBUO010000455">
    <property type="protein sequence ID" value="KAJ2803996.1"/>
    <property type="molecule type" value="Genomic_DNA"/>
</dbReference>
<comment type="caution">
    <text evidence="2">The sequence shown here is derived from an EMBL/GenBank/DDBJ whole genome shotgun (WGS) entry which is preliminary data.</text>
</comment>
<feature type="compositionally biased region" description="Polar residues" evidence="1">
    <location>
        <begin position="14"/>
        <end position="29"/>
    </location>
</feature>
<feature type="non-terminal residue" evidence="2">
    <location>
        <position position="1"/>
    </location>
</feature>
<dbReference type="OrthoDB" id="5596883at2759"/>
<proteinExistence type="predicted"/>
<accession>A0A9W8HWR8</accession>
<dbReference type="Proteomes" id="UP001140094">
    <property type="component" value="Unassembled WGS sequence"/>
</dbReference>
<protein>
    <submittedName>
        <fullName evidence="2">Uncharacterized protein</fullName>
    </submittedName>
</protein>
<gene>
    <name evidence="2" type="ORF">H4R20_002670</name>
</gene>
<reference evidence="2" key="1">
    <citation type="submission" date="2022-07" db="EMBL/GenBank/DDBJ databases">
        <title>Phylogenomic reconstructions and comparative analyses of Kickxellomycotina fungi.</title>
        <authorList>
            <person name="Reynolds N.K."/>
            <person name="Stajich J.E."/>
            <person name="Barry K."/>
            <person name="Grigoriev I.V."/>
            <person name="Crous P."/>
            <person name="Smith M.E."/>
        </authorList>
    </citation>
    <scope>NUCLEOTIDE SEQUENCE</scope>
    <source>
        <strain evidence="2">NRRL 1565</strain>
    </source>
</reference>
<feature type="region of interest" description="Disordered" evidence="1">
    <location>
        <begin position="1"/>
        <end position="65"/>
    </location>
</feature>
<sequence>ANKLANGGKLKLNVGSTGLISPPSTTSTPKAGRGRPPALSLGAALASSDAGMSPLSPAMPHTPGARGAPPPIDPMSCSLFGEASPSFYERPTPPPVEGAPVFMFTPPSPAVVAVAGATGGDAAEPGSPPPGDLQAPALGSSTLSPCTPPWPKSGASLRKTIFDHIGQSQLSPMDLRGYMAISMNS</sequence>
<feature type="compositionally biased region" description="Low complexity" evidence="1">
    <location>
        <begin position="38"/>
        <end position="51"/>
    </location>
</feature>
<dbReference type="AlphaFoldDB" id="A0A9W8HWR8"/>
<organism evidence="2 3">
    <name type="scientific">Coemansia guatemalensis</name>
    <dbReference type="NCBI Taxonomy" id="2761395"/>
    <lineage>
        <taxon>Eukaryota</taxon>
        <taxon>Fungi</taxon>
        <taxon>Fungi incertae sedis</taxon>
        <taxon>Zoopagomycota</taxon>
        <taxon>Kickxellomycotina</taxon>
        <taxon>Kickxellomycetes</taxon>
        <taxon>Kickxellales</taxon>
        <taxon>Kickxellaceae</taxon>
        <taxon>Coemansia</taxon>
    </lineage>
</organism>